<dbReference type="EMBL" id="BK032511">
    <property type="protein sequence ID" value="DAF44651.1"/>
    <property type="molecule type" value="Genomic_DNA"/>
</dbReference>
<sequence>MRFIHIWGKLNRVSLWMFLYYSSYKLFVLFY</sequence>
<feature type="transmembrane region" description="Helical" evidence="1">
    <location>
        <begin position="12"/>
        <end position="30"/>
    </location>
</feature>
<organism evidence="2">
    <name type="scientific">Podoviridae sp. ct8Lf7</name>
    <dbReference type="NCBI Taxonomy" id="2827723"/>
    <lineage>
        <taxon>Viruses</taxon>
        <taxon>Duplodnaviria</taxon>
        <taxon>Heunggongvirae</taxon>
        <taxon>Uroviricota</taxon>
        <taxon>Caudoviricetes</taxon>
    </lineage>
</organism>
<accession>A0A8S5S1H2</accession>
<protein>
    <submittedName>
        <fullName evidence="2">Uncharacterized protein</fullName>
    </submittedName>
</protein>
<keyword evidence="1" id="KW-0472">Membrane</keyword>
<evidence type="ECO:0000256" key="1">
    <source>
        <dbReference type="SAM" id="Phobius"/>
    </source>
</evidence>
<reference evidence="2" key="1">
    <citation type="journal article" date="2021" name="Proc. Natl. Acad. Sci. U.S.A.">
        <title>A Catalog of Tens of Thousands of Viruses from Human Metagenomes Reveals Hidden Associations with Chronic Diseases.</title>
        <authorList>
            <person name="Tisza M.J."/>
            <person name="Buck C.B."/>
        </authorList>
    </citation>
    <scope>NUCLEOTIDE SEQUENCE</scope>
    <source>
        <strain evidence="2">Ct8Lf7</strain>
    </source>
</reference>
<name>A0A8S5S1H2_9CAUD</name>
<proteinExistence type="predicted"/>
<keyword evidence="1" id="KW-1133">Transmembrane helix</keyword>
<keyword evidence="1" id="KW-0812">Transmembrane</keyword>
<evidence type="ECO:0000313" key="2">
    <source>
        <dbReference type="EMBL" id="DAF44651.1"/>
    </source>
</evidence>